<dbReference type="EMBL" id="JPOS01000092">
    <property type="protein sequence ID" value="KGE85151.1"/>
    <property type="molecule type" value="Genomic_DNA"/>
</dbReference>
<evidence type="ECO:0000313" key="2">
    <source>
        <dbReference type="EMBL" id="KGE85151.1"/>
    </source>
</evidence>
<comment type="caution">
    <text evidence="2">The sequence shown here is derived from an EMBL/GenBank/DDBJ whole genome shotgun (WGS) entry which is preliminary data.</text>
</comment>
<keyword evidence="1" id="KW-0812">Transmembrane</keyword>
<organism evidence="2 3">
    <name type="scientific">Phaeodactylibacter xiamenensis</name>
    <dbReference type="NCBI Taxonomy" id="1524460"/>
    <lineage>
        <taxon>Bacteria</taxon>
        <taxon>Pseudomonadati</taxon>
        <taxon>Bacteroidota</taxon>
        <taxon>Saprospiria</taxon>
        <taxon>Saprospirales</taxon>
        <taxon>Haliscomenobacteraceae</taxon>
        <taxon>Phaeodactylibacter</taxon>
    </lineage>
</organism>
<dbReference type="AlphaFoldDB" id="A0A098RZ50"/>
<feature type="transmembrane region" description="Helical" evidence="1">
    <location>
        <begin position="77"/>
        <end position="94"/>
    </location>
</feature>
<dbReference type="STRING" id="1524460.IX84_29130"/>
<proteinExistence type="predicted"/>
<accession>A0A098RZ50</accession>
<gene>
    <name evidence="2" type="ORF">IX84_29130</name>
</gene>
<name>A0A098RZ50_9BACT</name>
<evidence type="ECO:0000256" key="1">
    <source>
        <dbReference type="SAM" id="Phobius"/>
    </source>
</evidence>
<keyword evidence="1" id="KW-1133">Transmembrane helix</keyword>
<sequence length="187" mass="21540">MEIVRTKPLYMQTQISESAIQLLLERHSFIVTSQQDGGLVITRSKFRNRNLQLYLYTAVIGAIISTIALFYIRSRIVGIPVLLSVTALIAYMNMREREKEAQKKSATLSSKEIAIKEGFKVRRVNVEDIAELNTKVLPYDQLFVGTIAILTHDGRCYEFLEFFGDEEDSLREDLVKFSNYLIDRFMS</sequence>
<evidence type="ECO:0000313" key="3">
    <source>
        <dbReference type="Proteomes" id="UP000029736"/>
    </source>
</evidence>
<feature type="transmembrane region" description="Helical" evidence="1">
    <location>
        <begin position="53"/>
        <end position="71"/>
    </location>
</feature>
<protein>
    <submittedName>
        <fullName evidence="2">Uncharacterized protein</fullName>
    </submittedName>
</protein>
<dbReference type="Proteomes" id="UP000029736">
    <property type="component" value="Unassembled WGS sequence"/>
</dbReference>
<keyword evidence="1" id="KW-0472">Membrane</keyword>
<reference evidence="2 3" key="1">
    <citation type="journal article" date="2014" name="Int. J. Syst. Evol. Microbiol.">
        <title>Phaeodactylibacter xiamenensis gen. nov., sp. nov., a member of the family Saprospiraceae isolated from the marine alga Phaeodactylum tricornutum.</title>
        <authorList>
            <person name="Chen Z.Jr."/>
            <person name="Lei X."/>
            <person name="Lai Q."/>
            <person name="Li Y."/>
            <person name="Zhang B."/>
            <person name="Zhang J."/>
            <person name="Zhang H."/>
            <person name="Yang L."/>
            <person name="Zheng W."/>
            <person name="Tian Y."/>
            <person name="Yu Z."/>
            <person name="Xu H.Jr."/>
            <person name="Zheng T."/>
        </authorList>
    </citation>
    <scope>NUCLEOTIDE SEQUENCE [LARGE SCALE GENOMIC DNA]</scope>
    <source>
        <strain evidence="2 3">KD52</strain>
    </source>
</reference>
<keyword evidence="3" id="KW-1185">Reference proteome</keyword>